<protein>
    <submittedName>
        <fullName evidence="1">Uncharacterized protein</fullName>
    </submittedName>
</protein>
<organism evidence="1 2">
    <name type="scientific">Plakobranchus ocellatus</name>
    <dbReference type="NCBI Taxonomy" id="259542"/>
    <lineage>
        <taxon>Eukaryota</taxon>
        <taxon>Metazoa</taxon>
        <taxon>Spiralia</taxon>
        <taxon>Lophotrochozoa</taxon>
        <taxon>Mollusca</taxon>
        <taxon>Gastropoda</taxon>
        <taxon>Heterobranchia</taxon>
        <taxon>Euthyneura</taxon>
        <taxon>Panpulmonata</taxon>
        <taxon>Sacoglossa</taxon>
        <taxon>Placobranchoidea</taxon>
        <taxon>Plakobranchidae</taxon>
        <taxon>Plakobranchus</taxon>
    </lineage>
</organism>
<accession>A0AAV4DPM6</accession>
<dbReference type="AlphaFoldDB" id="A0AAV4DPM6"/>
<name>A0AAV4DPM6_9GAST</name>
<sequence>MRLARQCKVRLYFSCALQVSVRIDYTSHAPCRLVFGSIILLMRLADLKKVGGREGVVAQWITCPEIYTDFSFGASVAQWFSSPPLDLHSRNVNTATDAIA</sequence>
<keyword evidence="2" id="KW-1185">Reference proteome</keyword>
<dbReference type="Proteomes" id="UP000735302">
    <property type="component" value="Unassembled WGS sequence"/>
</dbReference>
<evidence type="ECO:0000313" key="1">
    <source>
        <dbReference type="EMBL" id="GFO45851.1"/>
    </source>
</evidence>
<gene>
    <name evidence="1" type="ORF">PoB_007235600</name>
</gene>
<proteinExistence type="predicted"/>
<dbReference type="EMBL" id="BLXT01008083">
    <property type="protein sequence ID" value="GFO45851.1"/>
    <property type="molecule type" value="Genomic_DNA"/>
</dbReference>
<evidence type="ECO:0000313" key="2">
    <source>
        <dbReference type="Proteomes" id="UP000735302"/>
    </source>
</evidence>
<reference evidence="1 2" key="1">
    <citation type="journal article" date="2021" name="Elife">
        <title>Chloroplast acquisition without the gene transfer in kleptoplastic sea slugs, Plakobranchus ocellatus.</title>
        <authorList>
            <person name="Maeda T."/>
            <person name="Takahashi S."/>
            <person name="Yoshida T."/>
            <person name="Shimamura S."/>
            <person name="Takaki Y."/>
            <person name="Nagai Y."/>
            <person name="Toyoda A."/>
            <person name="Suzuki Y."/>
            <person name="Arimoto A."/>
            <person name="Ishii H."/>
            <person name="Satoh N."/>
            <person name="Nishiyama T."/>
            <person name="Hasebe M."/>
            <person name="Maruyama T."/>
            <person name="Minagawa J."/>
            <person name="Obokata J."/>
            <person name="Shigenobu S."/>
        </authorList>
    </citation>
    <scope>NUCLEOTIDE SEQUENCE [LARGE SCALE GENOMIC DNA]</scope>
</reference>
<comment type="caution">
    <text evidence="1">The sequence shown here is derived from an EMBL/GenBank/DDBJ whole genome shotgun (WGS) entry which is preliminary data.</text>
</comment>